<dbReference type="Proteomes" id="UP000777438">
    <property type="component" value="Unassembled WGS sequence"/>
</dbReference>
<reference evidence="1 2" key="1">
    <citation type="journal article" date="2021" name="Nat. Commun.">
        <title>Genetic determinants of endophytism in the Arabidopsis root mycobiome.</title>
        <authorList>
            <person name="Mesny F."/>
            <person name="Miyauchi S."/>
            <person name="Thiergart T."/>
            <person name="Pickel B."/>
            <person name="Atanasova L."/>
            <person name="Karlsson M."/>
            <person name="Huettel B."/>
            <person name="Barry K.W."/>
            <person name="Haridas S."/>
            <person name="Chen C."/>
            <person name="Bauer D."/>
            <person name="Andreopoulos W."/>
            <person name="Pangilinan J."/>
            <person name="LaButti K."/>
            <person name="Riley R."/>
            <person name="Lipzen A."/>
            <person name="Clum A."/>
            <person name="Drula E."/>
            <person name="Henrissat B."/>
            <person name="Kohler A."/>
            <person name="Grigoriev I.V."/>
            <person name="Martin F.M."/>
            <person name="Hacquard S."/>
        </authorList>
    </citation>
    <scope>NUCLEOTIDE SEQUENCE [LARGE SCALE GENOMIC DNA]</scope>
    <source>
        <strain evidence="1 2">MPI-CAGE-CH-0241</strain>
    </source>
</reference>
<gene>
    <name evidence="1" type="ORF">B0T10DRAFT_491029</name>
</gene>
<evidence type="ECO:0000313" key="1">
    <source>
        <dbReference type="EMBL" id="KAH6886357.1"/>
    </source>
</evidence>
<dbReference type="OrthoDB" id="6365676at2759"/>
<sequence>MQQSPRLPLELILQILEASFPRGRPRLIADISTDDAQLLVQWARVCRATYAPATRFFRQHCVYLNTVGRLRKFLQCLVASTSSASSTLPPTIPLMSTSSIYIGLDMEAIQHPQTSSLIRDLFIQLGSSVRRLILDLPFRRLSEDGIDLHINDLLSDGIAALTNMEEFVTTGGLPTLDFWRRDSDFGQRWPKLRRLAAFQVNLAEEGLWWNVCRSRTIEEVVIARPYLLRIQKWNVKQAISAHWQEEGGDPSCARPLKICLVDHEFSPPLLDKTDWELHDPSGLMHVSSFDVPVAERMLKRSDHACREWLMEAAKQDSLWMH</sequence>
<dbReference type="AlphaFoldDB" id="A0A9P8VZX5"/>
<name>A0A9P8VZX5_9HYPO</name>
<evidence type="ECO:0000313" key="2">
    <source>
        <dbReference type="Proteomes" id="UP000777438"/>
    </source>
</evidence>
<proteinExistence type="predicted"/>
<comment type="caution">
    <text evidence="1">The sequence shown here is derived from an EMBL/GenBank/DDBJ whole genome shotgun (WGS) entry which is preliminary data.</text>
</comment>
<dbReference type="EMBL" id="JAGPYM010000016">
    <property type="protein sequence ID" value="KAH6886357.1"/>
    <property type="molecule type" value="Genomic_DNA"/>
</dbReference>
<organism evidence="1 2">
    <name type="scientific">Thelonectria olida</name>
    <dbReference type="NCBI Taxonomy" id="1576542"/>
    <lineage>
        <taxon>Eukaryota</taxon>
        <taxon>Fungi</taxon>
        <taxon>Dikarya</taxon>
        <taxon>Ascomycota</taxon>
        <taxon>Pezizomycotina</taxon>
        <taxon>Sordariomycetes</taxon>
        <taxon>Hypocreomycetidae</taxon>
        <taxon>Hypocreales</taxon>
        <taxon>Nectriaceae</taxon>
        <taxon>Thelonectria</taxon>
    </lineage>
</organism>
<keyword evidence="2" id="KW-1185">Reference proteome</keyword>
<protein>
    <submittedName>
        <fullName evidence="1">Uncharacterized protein</fullName>
    </submittedName>
</protein>
<accession>A0A9P8VZX5</accession>